<evidence type="ECO:0000259" key="2">
    <source>
        <dbReference type="Pfam" id="PF13280"/>
    </source>
</evidence>
<reference evidence="4" key="1">
    <citation type="submission" date="2023-07" db="EMBL/GenBank/DDBJ databases">
        <title>30 novel species of actinomycetes from the DSMZ collection.</title>
        <authorList>
            <person name="Nouioui I."/>
        </authorList>
    </citation>
    <scope>NUCLEOTIDE SEQUENCE [LARGE SCALE GENOMIC DNA]</scope>
    <source>
        <strain evidence="4">DSM 41982</strain>
    </source>
</reference>
<gene>
    <name evidence="3" type="ORF">RM574_07175</name>
</gene>
<evidence type="ECO:0000259" key="1">
    <source>
        <dbReference type="Pfam" id="PF08279"/>
    </source>
</evidence>
<dbReference type="InterPro" id="IPR026881">
    <property type="entry name" value="WYL_dom"/>
</dbReference>
<feature type="domain" description="WYL" evidence="2">
    <location>
        <begin position="145"/>
        <end position="205"/>
    </location>
</feature>
<dbReference type="Pfam" id="PF08279">
    <property type="entry name" value="HTH_11"/>
    <property type="match status" value="1"/>
</dbReference>
<dbReference type="RefSeq" id="WP_311676789.1">
    <property type="nucleotide sequence ID" value="NZ_JAVRER010000008.1"/>
</dbReference>
<organism evidence="3 4">
    <name type="scientific">Streptomyces evansiae</name>
    <dbReference type="NCBI Taxonomy" id="3075535"/>
    <lineage>
        <taxon>Bacteria</taxon>
        <taxon>Bacillati</taxon>
        <taxon>Actinomycetota</taxon>
        <taxon>Actinomycetes</taxon>
        <taxon>Kitasatosporales</taxon>
        <taxon>Streptomycetaceae</taxon>
        <taxon>Streptomyces</taxon>
    </lineage>
</organism>
<feature type="domain" description="Helix-turn-helix type 11" evidence="1">
    <location>
        <begin position="20"/>
        <end position="70"/>
    </location>
</feature>
<dbReference type="PROSITE" id="PS52050">
    <property type="entry name" value="WYL"/>
    <property type="match status" value="1"/>
</dbReference>
<dbReference type="PANTHER" id="PTHR34580:SF3">
    <property type="entry name" value="PROTEIN PAFB"/>
    <property type="match status" value="1"/>
</dbReference>
<dbReference type="Proteomes" id="UP001183607">
    <property type="component" value="Unassembled WGS sequence"/>
</dbReference>
<proteinExistence type="predicted"/>
<dbReference type="Pfam" id="PF13280">
    <property type="entry name" value="WYL"/>
    <property type="match status" value="1"/>
</dbReference>
<dbReference type="InterPro" id="IPR013196">
    <property type="entry name" value="HTH_11"/>
</dbReference>
<accession>A0ABD5E1P6</accession>
<dbReference type="EMBL" id="JAVRER010000008">
    <property type="protein sequence ID" value="MDT0415274.1"/>
    <property type="molecule type" value="Genomic_DNA"/>
</dbReference>
<protein>
    <submittedName>
        <fullName evidence="3">WYL domain-containing protein</fullName>
    </submittedName>
</protein>
<sequence>MLPGPPSPGLTPTARALRTLDLLWERPGLGAGELAGRLGVTERAVRRYVGMLREAGVPVESVPGPGGGYRLGRGARLPPVRFTQEEALGLVMAVLGGRPELVGTALGKVVRALPAEVGRQAALLGAYAAAAPDPYVTRPDPVLTAELAGAVAARRRVALGYRDDAEAEVDPWALVVRQGRWYLLCHSHRAAAVRTYRVDRIRAVRALDRRFTPPPDLDPVAALEEHLGLGWEFGTRVVFHAPLADVAPWLRPHMGRLEALDDASCVLVGSTRNPAMYAGEWLARVPFGFRVEGGEELRAEVAALAERFARAVEVA</sequence>
<evidence type="ECO:0000313" key="3">
    <source>
        <dbReference type="EMBL" id="MDT0415274.1"/>
    </source>
</evidence>
<dbReference type="SUPFAM" id="SSF46785">
    <property type="entry name" value="Winged helix' DNA-binding domain"/>
    <property type="match status" value="1"/>
</dbReference>
<name>A0ABD5E1P6_9ACTN</name>
<comment type="caution">
    <text evidence="3">The sequence shown here is derived from an EMBL/GenBank/DDBJ whole genome shotgun (WGS) entry which is preliminary data.</text>
</comment>
<dbReference type="PANTHER" id="PTHR34580">
    <property type="match status" value="1"/>
</dbReference>
<dbReference type="Gene3D" id="1.10.10.10">
    <property type="entry name" value="Winged helix-like DNA-binding domain superfamily/Winged helix DNA-binding domain"/>
    <property type="match status" value="1"/>
</dbReference>
<dbReference type="InterPro" id="IPR051534">
    <property type="entry name" value="CBASS_pafABC_assoc_protein"/>
</dbReference>
<dbReference type="AlphaFoldDB" id="A0ABD5E1P6"/>
<evidence type="ECO:0000313" key="4">
    <source>
        <dbReference type="Proteomes" id="UP001183607"/>
    </source>
</evidence>
<dbReference type="InterPro" id="IPR036390">
    <property type="entry name" value="WH_DNA-bd_sf"/>
</dbReference>
<dbReference type="InterPro" id="IPR036388">
    <property type="entry name" value="WH-like_DNA-bd_sf"/>
</dbReference>